<dbReference type="OrthoDB" id="21594at2759"/>
<dbReference type="VEuPathDB" id="AmoebaDB:EIN_153900"/>
<dbReference type="InterPro" id="IPR003034">
    <property type="entry name" value="SAP_dom"/>
</dbReference>
<evidence type="ECO:0000256" key="3">
    <source>
        <dbReference type="ARBA" id="ARBA00022833"/>
    </source>
</evidence>
<evidence type="ECO:0000256" key="4">
    <source>
        <dbReference type="PROSITE-ProRule" id="PRU00175"/>
    </source>
</evidence>
<evidence type="ECO:0008006" key="10">
    <source>
        <dbReference type="Google" id="ProtNLM"/>
    </source>
</evidence>
<dbReference type="Proteomes" id="UP000014680">
    <property type="component" value="Unassembled WGS sequence"/>
</dbReference>
<dbReference type="RefSeq" id="XP_004258124.1">
    <property type="nucleotide sequence ID" value="XM_004258076.1"/>
</dbReference>
<evidence type="ECO:0000256" key="1">
    <source>
        <dbReference type="ARBA" id="ARBA00022723"/>
    </source>
</evidence>
<dbReference type="GO" id="GO:0097505">
    <property type="term" value="C:Rad6-Rad18 complex"/>
    <property type="evidence" value="ECO:0007669"/>
    <property type="project" value="TreeGrafter"/>
</dbReference>
<name>A0A0A1UCE2_ENTIV</name>
<evidence type="ECO:0000256" key="5">
    <source>
        <dbReference type="SAM" id="MobiDB-lite"/>
    </source>
</evidence>
<dbReference type="SMART" id="SM00513">
    <property type="entry name" value="SAP"/>
    <property type="match status" value="1"/>
</dbReference>
<dbReference type="Gene3D" id="1.10.720.30">
    <property type="entry name" value="SAP domain"/>
    <property type="match status" value="1"/>
</dbReference>
<dbReference type="GO" id="GO:0008270">
    <property type="term" value="F:zinc ion binding"/>
    <property type="evidence" value="ECO:0007669"/>
    <property type="project" value="UniProtKB-KW"/>
</dbReference>
<dbReference type="InterPro" id="IPR036361">
    <property type="entry name" value="SAP_dom_sf"/>
</dbReference>
<dbReference type="InterPro" id="IPR017907">
    <property type="entry name" value="Znf_RING_CS"/>
</dbReference>
<evidence type="ECO:0000313" key="8">
    <source>
        <dbReference type="EMBL" id="ELP91353.1"/>
    </source>
</evidence>
<gene>
    <name evidence="8" type="ORF">EIN_153900</name>
</gene>
<feature type="region of interest" description="Disordered" evidence="5">
    <location>
        <begin position="141"/>
        <end position="162"/>
    </location>
</feature>
<dbReference type="PROSITE" id="PS50089">
    <property type="entry name" value="ZF_RING_2"/>
    <property type="match status" value="1"/>
</dbReference>
<dbReference type="AlphaFoldDB" id="A0A0A1UCE2"/>
<dbReference type="GO" id="GO:0006513">
    <property type="term" value="P:protein monoubiquitination"/>
    <property type="evidence" value="ECO:0007669"/>
    <property type="project" value="InterPro"/>
</dbReference>
<feature type="domain" description="RING-type" evidence="6">
    <location>
        <begin position="5"/>
        <end position="32"/>
    </location>
</feature>
<dbReference type="OMA" id="WHREYCL"/>
<dbReference type="Pfam" id="PF13920">
    <property type="entry name" value="zf-C3HC4_3"/>
    <property type="match status" value="1"/>
</dbReference>
<keyword evidence="2 4" id="KW-0863">Zinc-finger</keyword>
<feature type="domain" description="SAP" evidence="7">
    <location>
        <begin position="74"/>
        <end position="108"/>
    </location>
</feature>
<protein>
    <recommendedName>
        <fullName evidence="10">Postreplication repair E3 ubiquitin-protein ligase RAD18</fullName>
    </recommendedName>
</protein>
<organism evidence="8 9">
    <name type="scientific">Entamoeba invadens IP1</name>
    <dbReference type="NCBI Taxonomy" id="370355"/>
    <lineage>
        <taxon>Eukaryota</taxon>
        <taxon>Amoebozoa</taxon>
        <taxon>Evosea</taxon>
        <taxon>Archamoebae</taxon>
        <taxon>Mastigamoebida</taxon>
        <taxon>Entamoebidae</taxon>
        <taxon>Entamoeba</taxon>
    </lineage>
</organism>
<dbReference type="InterPro" id="IPR001841">
    <property type="entry name" value="Znf_RING"/>
</dbReference>
<dbReference type="PANTHER" id="PTHR14134">
    <property type="entry name" value="E3 UBIQUITIN-PROTEIN LIGASE RAD18"/>
    <property type="match status" value="1"/>
</dbReference>
<evidence type="ECO:0000256" key="2">
    <source>
        <dbReference type="ARBA" id="ARBA00022771"/>
    </source>
</evidence>
<dbReference type="GO" id="GO:0006301">
    <property type="term" value="P:DNA damage tolerance"/>
    <property type="evidence" value="ECO:0007669"/>
    <property type="project" value="InterPro"/>
</dbReference>
<dbReference type="SUPFAM" id="SSF57850">
    <property type="entry name" value="RING/U-box"/>
    <property type="match status" value="1"/>
</dbReference>
<evidence type="ECO:0000313" key="9">
    <source>
        <dbReference type="Proteomes" id="UP000014680"/>
    </source>
</evidence>
<keyword evidence="1" id="KW-0479">Metal-binding</keyword>
<dbReference type="KEGG" id="eiv:EIN_153900"/>
<dbReference type="InterPro" id="IPR013083">
    <property type="entry name" value="Znf_RING/FYVE/PHD"/>
</dbReference>
<evidence type="ECO:0000259" key="6">
    <source>
        <dbReference type="PROSITE" id="PS50089"/>
    </source>
</evidence>
<dbReference type="PROSITE" id="PS50800">
    <property type="entry name" value="SAP"/>
    <property type="match status" value="1"/>
</dbReference>
<sequence>MHGAVILPCQHSFCSLCIRRLISNNMSCPICKRPVKTSNIRPNIELQNKILLDKKCIPPPFSECKLHRLSLRQYKTMKAAKIKEELRQFGIDCTGKKEDLVKWHREYCLRYNAEFDAVDRLTPMEIAKIIMDEIADSKTEKLKERKRTKDEEKKPRKSEEQDKYHQTVLMLVAAIKKRKLAKLATIKSQNQTKNVF</sequence>
<reference evidence="8 9" key="1">
    <citation type="submission" date="2012-10" db="EMBL/GenBank/DDBJ databases">
        <authorList>
            <person name="Zafar N."/>
            <person name="Inman J."/>
            <person name="Hall N."/>
            <person name="Lorenzi H."/>
            <person name="Caler E."/>
        </authorList>
    </citation>
    <scope>NUCLEOTIDE SEQUENCE [LARGE SCALE GENOMIC DNA]</scope>
    <source>
        <strain evidence="8 9">IP1</strain>
    </source>
</reference>
<dbReference type="Pfam" id="PF02037">
    <property type="entry name" value="SAP"/>
    <property type="match status" value="1"/>
</dbReference>
<dbReference type="GO" id="GO:0003697">
    <property type="term" value="F:single-stranded DNA binding"/>
    <property type="evidence" value="ECO:0007669"/>
    <property type="project" value="InterPro"/>
</dbReference>
<dbReference type="PANTHER" id="PTHR14134:SF2">
    <property type="entry name" value="E3 UBIQUITIN-PROTEIN LIGASE RAD18"/>
    <property type="match status" value="1"/>
</dbReference>
<dbReference type="Gene3D" id="3.30.40.10">
    <property type="entry name" value="Zinc/RING finger domain, C3HC4 (zinc finger)"/>
    <property type="match status" value="1"/>
</dbReference>
<dbReference type="SUPFAM" id="SSF68906">
    <property type="entry name" value="SAP domain"/>
    <property type="match status" value="1"/>
</dbReference>
<dbReference type="GeneID" id="14890415"/>
<keyword evidence="3" id="KW-0862">Zinc</keyword>
<dbReference type="GO" id="GO:0005634">
    <property type="term" value="C:nucleus"/>
    <property type="evidence" value="ECO:0007669"/>
    <property type="project" value="TreeGrafter"/>
</dbReference>
<accession>A0A0A1UCE2</accession>
<dbReference type="PROSITE" id="PS00518">
    <property type="entry name" value="ZF_RING_1"/>
    <property type="match status" value="1"/>
</dbReference>
<evidence type="ECO:0000259" key="7">
    <source>
        <dbReference type="PROSITE" id="PS50800"/>
    </source>
</evidence>
<dbReference type="GO" id="GO:0061630">
    <property type="term" value="F:ubiquitin protein ligase activity"/>
    <property type="evidence" value="ECO:0007669"/>
    <property type="project" value="InterPro"/>
</dbReference>
<keyword evidence="9" id="KW-1185">Reference proteome</keyword>
<dbReference type="EMBL" id="KB206474">
    <property type="protein sequence ID" value="ELP91353.1"/>
    <property type="molecule type" value="Genomic_DNA"/>
</dbReference>
<dbReference type="InterPro" id="IPR039577">
    <property type="entry name" value="Rad18"/>
</dbReference>
<proteinExistence type="predicted"/>